<protein>
    <submittedName>
        <fullName evidence="2">Uncharacterized protein</fullName>
    </submittedName>
</protein>
<feature type="compositionally biased region" description="Basic and acidic residues" evidence="1">
    <location>
        <begin position="121"/>
        <end position="140"/>
    </location>
</feature>
<dbReference type="EMBL" id="JAUKUA010000004">
    <property type="protein sequence ID" value="KAK0714593.1"/>
    <property type="molecule type" value="Genomic_DNA"/>
</dbReference>
<accession>A0AA40AEY4</accession>
<organism evidence="2 3">
    <name type="scientific">Lasiosphaeris hirsuta</name>
    <dbReference type="NCBI Taxonomy" id="260670"/>
    <lineage>
        <taxon>Eukaryota</taxon>
        <taxon>Fungi</taxon>
        <taxon>Dikarya</taxon>
        <taxon>Ascomycota</taxon>
        <taxon>Pezizomycotina</taxon>
        <taxon>Sordariomycetes</taxon>
        <taxon>Sordariomycetidae</taxon>
        <taxon>Sordariales</taxon>
        <taxon>Lasiosphaeriaceae</taxon>
        <taxon>Lasiosphaeris</taxon>
    </lineage>
</organism>
<reference evidence="2" key="1">
    <citation type="submission" date="2023-06" db="EMBL/GenBank/DDBJ databases">
        <title>Genome-scale phylogeny and comparative genomics of the fungal order Sordariales.</title>
        <authorList>
            <consortium name="Lawrence Berkeley National Laboratory"/>
            <person name="Hensen N."/>
            <person name="Bonometti L."/>
            <person name="Westerberg I."/>
            <person name="Brannstrom I.O."/>
            <person name="Guillou S."/>
            <person name="Cros-Aarteil S."/>
            <person name="Calhoun S."/>
            <person name="Haridas S."/>
            <person name="Kuo A."/>
            <person name="Mondo S."/>
            <person name="Pangilinan J."/>
            <person name="Riley R."/>
            <person name="Labutti K."/>
            <person name="Andreopoulos B."/>
            <person name="Lipzen A."/>
            <person name="Chen C."/>
            <person name="Yanf M."/>
            <person name="Daum C."/>
            <person name="Ng V."/>
            <person name="Clum A."/>
            <person name="Steindorff A."/>
            <person name="Ohm R."/>
            <person name="Martin F."/>
            <person name="Silar P."/>
            <person name="Natvig D."/>
            <person name="Lalanne C."/>
            <person name="Gautier V."/>
            <person name="Ament-Velasquez S.L."/>
            <person name="Kruys A."/>
            <person name="Hutchinson M.I."/>
            <person name="Powell A.J."/>
            <person name="Barry K."/>
            <person name="Miller A.N."/>
            <person name="Grigoriev I.V."/>
            <person name="Debuchy R."/>
            <person name="Gladieux P."/>
            <person name="Thoren M.H."/>
            <person name="Johannesson H."/>
        </authorList>
    </citation>
    <scope>NUCLEOTIDE SEQUENCE</scope>
    <source>
        <strain evidence="2">SMH4607-1</strain>
    </source>
</reference>
<evidence type="ECO:0000313" key="3">
    <source>
        <dbReference type="Proteomes" id="UP001172102"/>
    </source>
</evidence>
<gene>
    <name evidence="2" type="ORF">B0H67DRAFT_216195</name>
</gene>
<sequence>MMLMGLPRTKRGEEDGGRGLEGGDFDARGIRPTEIRHKARSQQNTAAAAESSRIRSKQQKPTKQGRERLRGMGRGVTGLKGLTWDIKQPSTKDAARKQASNGGSSRNSAVVEGSEMEGGEGAERSRDGRQSAVLDGHEPRAVNLFEGKRGRLAQGSKSGADSSGNGRVRSGLRTTSGSLWWSWDEVAEVAQRLQMLRQQSSTKGGENWADWAELGGELGDALVRGVVRAGTQAELNHV</sequence>
<feature type="compositionally biased region" description="Polar residues" evidence="1">
    <location>
        <begin position="155"/>
        <end position="165"/>
    </location>
</feature>
<evidence type="ECO:0000256" key="1">
    <source>
        <dbReference type="SAM" id="MobiDB-lite"/>
    </source>
</evidence>
<dbReference type="AlphaFoldDB" id="A0AA40AEY4"/>
<name>A0AA40AEY4_9PEZI</name>
<feature type="region of interest" description="Disordered" evidence="1">
    <location>
        <begin position="1"/>
        <end position="171"/>
    </location>
</feature>
<evidence type="ECO:0000313" key="2">
    <source>
        <dbReference type="EMBL" id="KAK0714593.1"/>
    </source>
</evidence>
<feature type="compositionally biased region" description="Basic and acidic residues" evidence="1">
    <location>
        <begin position="25"/>
        <end position="36"/>
    </location>
</feature>
<dbReference type="Proteomes" id="UP001172102">
    <property type="component" value="Unassembled WGS sequence"/>
</dbReference>
<comment type="caution">
    <text evidence="2">The sequence shown here is derived from an EMBL/GenBank/DDBJ whole genome shotgun (WGS) entry which is preliminary data.</text>
</comment>
<feature type="compositionally biased region" description="Polar residues" evidence="1">
    <location>
        <begin position="98"/>
        <end position="107"/>
    </location>
</feature>
<proteinExistence type="predicted"/>
<keyword evidence="3" id="KW-1185">Reference proteome</keyword>